<dbReference type="Proteomes" id="UP000094236">
    <property type="component" value="Unassembled WGS sequence"/>
</dbReference>
<keyword evidence="3" id="KW-0687">Ribonucleoprotein</keyword>
<evidence type="ECO:0000313" key="7">
    <source>
        <dbReference type="EMBL" id="ODV94230.1"/>
    </source>
</evidence>
<dbReference type="InterPro" id="IPR022803">
    <property type="entry name" value="Ribosomal_uL5_dom_sf"/>
</dbReference>
<dbReference type="InterPro" id="IPR031309">
    <property type="entry name" value="Ribosomal_uL5_C"/>
</dbReference>
<comment type="similarity">
    <text evidence="1">Belongs to the universal ribosomal protein uL5 family.</text>
</comment>
<feature type="domain" description="Large ribosomal subunit protein uL5 C-terminal" evidence="6">
    <location>
        <begin position="198"/>
        <end position="295"/>
    </location>
</feature>
<dbReference type="GO" id="GO:0006412">
    <property type="term" value="P:translation"/>
    <property type="evidence" value="ECO:0007669"/>
    <property type="project" value="InterPro"/>
</dbReference>
<feature type="domain" description="Large ribosomal subunit protein uL5 N-terminal" evidence="5">
    <location>
        <begin position="141"/>
        <end position="194"/>
    </location>
</feature>
<proteinExistence type="inferred from homology"/>
<evidence type="ECO:0000256" key="2">
    <source>
        <dbReference type="ARBA" id="ARBA00022980"/>
    </source>
</evidence>
<dbReference type="AlphaFoldDB" id="A0A1E4TR52"/>
<dbReference type="Pfam" id="PF00673">
    <property type="entry name" value="Ribosomal_L5_C"/>
    <property type="match status" value="1"/>
</dbReference>
<dbReference type="PANTHER" id="PTHR11994">
    <property type="entry name" value="60S RIBOSOMAL PROTEIN L11-RELATED"/>
    <property type="match status" value="1"/>
</dbReference>
<evidence type="ECO:0000259" key="6">
    <source>
        <dbReference type="Pfam" id="PF00673"/>
    </source>
</evidence>
<dbReference type="GO" id="GO:0003735">
    <property type="term" value="F:structural constituent of ribosome"/>
    <property type="evidence" value="ECO:0007669"/>
    <property type="project" value="EnsemblFungi"/>
</dbReference>
<dbReference type="FunFam" id="3.30.1440.10:FF:000001">
    <property type="entry name" value="50S ribosomal protein L5"/>
    <property type="match status" value="1"/>
</dbReference>
<keyword evidence="2" id="KW-0689">Ribosomal protein</keyword>
<protein>
    <recommendedName>
        <fullName evidence="4">Large ribosomal subunit protein uL5m</fullName>
    </recommendedName>
</protein>
<reference evidence="8" key="1">
    <citation type="submission" date="2016-05" db="EMBL/GenBank/DDBJ databases">
        <title>Comparative genomics of biotechnologically important yeasts.</title>
        <authorList>
            <consortium name="DOE Joint Genome Institute"/>
            <person name="Riley R."/>
            <person name="Haridas S."/>
            <person name="Wolfe K.H."/>
            <person name="Lopes M.R."/>
            <person name="Hittinger C.T."/>
            <person name="Goker M."/>
            <person name="Salamov A."/>
            <person name="Wisecaver J."/>
            <person name="Long T.M."/>
            <person name="Aerts A.L."/>
            <person name="Barry K."/>
            <person name="Choi C."/>
            <person name="Clum A."/>
            <person name="Coughlan A.Y."/>
            <person name="Deshpande S."/>
            <person name="Douglass A.P."/>
            <person name="Hanson S.J."/>
            <person name="Klenk H.-P."/>
            <person name="Labutti K."/>
            <person name="Lapidus A."/>
            <person name="Lindquist E."/>
            <person name="Lipzen A."/>
            <person name="Meier-Kolthoff J.P."/>
            <person name="Ohm R.A."/>
            <person name="Otillar R.P."/>
            <person name="Pangilinan J."/>
            <person name="Peng Y."/>
            <person name="Rokas A."/>
            <person name="Rosa C.A."/>
            <person name="Scheuner C."/>
            <person name="Sibirny A.A."/>
            <person name="Slot J.C."/>
            <person name="Stielow J.B."/>
            <person name="Sun H."/>
            <person name="Kurtzman C.P."/>
            <person name="Blackwell M."/>
            <person name="Grigoriev I.V."/>
            <person name="Jeffries T.W."/>
        </authorList>
    </citation>
    <scope>NUCLEOTIDE SEQUENCE [LARGE SCALE GENOMIC DNA]</scope>
    <source>
        <strain evidence="8">NRRL Y-2460</strain>
    </source>
</reference>
<evidence type="ECO:0000256" key="3">
    <source>
        <dbReference type="ARBA" id="ARBA00023274"/>
    </source>
</evidence>
<keyword evidence="8" id="KW-1185">Reference proteome</keyword>
<organism evidence="7 8">
    <name type="scientific">Pachysolen tannophilus NRRL Y-2460</name>
    <dbReference type="NCBI Taxonomy" id="669874"/>
    <lineage>
        <taxon>Eukaryota</taxon>
        <taxon>Fungi</taxon>
        <taxon>Dikarya</taxon>
        <taxon>Ascomycota</taxon>
        <taxon>Saccharomycotina</taxon>
        <taxon>Pichiomycetes</taxon>
        <taxon>Pachysolenaceae</taxon>
        <taxon>Pachysolen</taxon>
    </lineage>
</organism>
<evidence type="ECO:0000256" key="4">
    <source>
        <dbReference type="ARBA" id="ARBA00040368"/>
    </source>
</evidence>
<evidence type="ECO:0000313" key="8">
    <source>
        <dbReference type="Proteomes" id="UP000094236"/>
    </source>
</evidence>
<dbReference type="Gene3D" id="3.30.1440.10">
    <property type="match status" value="1"/>
</dbReference>
<sequence length="306" mass="34950">MFVGLQSSVYGGITVSCRSFSSSSIQYRVGCAMVKPVHHRIKIIKQLLSPKYPELKLEPNDIRSPKFKPTTTHQDRVVEHYDNTLASDLLLINYMHDQEDVVGNKRREWDYSSPYHINRPDRHPRGEKVPSPTVKARTWKNIPNIERITLSSFVKEAKENTGFSISAMLQLQQITGVKPRPIYAKTNVPTWKLRPGMQMGAKVELKGREMTQFLSTLTELVLPKIREFKGISNRAGDRYGNISFGLTPNEVRFFPEIEANQDLWPKTFGMDILFHTSAQIDAEARTVLSAYGLPFIGSERIPKYLL</sequence>
<dbReference type="InterPro" id="IPR002132">
    <property type="entry name" value="Ribosomal_uL5"/>
</dbReference>
<dbReference type="GO" id="GO:0005762">
    <property type="term" value="C:mitochondrial large ribosomal subunit"/>
    <property type="evidence" value="ECO:0007669"/>
    <property type="project" value="EnsemblFungi"/>
</dbReference>
<dbReference type="SUPFAM" id="SSF55282">
    <property type="entry name" value="RL5-like"/>
    <property type="match status" value="1"/>
</dbReference>
<dbReference type="STRING" id="669874.A0A1E4TR52"/>
<evidence type="ECO:0000259" key="5">
    <source>
        <dbReference type="Pfam" id="PF00281"/>
    </source>
</evidence>
<dbReference type="OrthoDB" id="539541at2759"/>
<dbReference type="InterPro" id="IPR031310">
    <property type="entry name" value="Ribosomal_uL5_N"/>
</dbReference>
<dbReference type="EMBL" id="KV454016">
    <property type="protein sequence ID" value="ODV94230.1"/>
    <property type="molecule type" value="Genomic_DNA"/>
</dbReference>
<evidence type="ECO:0000256" key="1">
    <source>
        <dbReference type="ARBA" id="ARBA00008553"/>
    </source>
</evidence>
<dbReference type="Pfam" id="PF00281">
    <property type="entry name" value="Ribosomal_L5"/>
    <property type="match status" value="1"/>
</dbReference>
<gene>
    <name evidence="7" type="ORF">PACTADRAFT_51104</name>
</gene>
<name>A0A1E4TR52_PACTA</name>
<accession>A0A1E4TR52</accession>